<dbReference type="AlphaFoldDB" id="A0A4U0P8X6"/>
<keyword evidence="4" id="KW-1185">Reference proteome</keyword>
<gene>
    <name evidence="3" type="ORF">FAZ21_19620</name>
</gene>
<evidence type="ECO:0000313" key="3">
    <source>
        <dbReference type="EMBL" id="TJZ63860.1"/>
    </source>
</evidence>
<organism evidence="3 4">
    <name type="scientific">Chitiniphilus eburneus</name>
    <dbReference type="NCBI Taxonomy" id="2571148"/>
    <lineage>
        <taxon>Bacteria</taxon>
        <taxon>Pseudomonadati</taxon>
        <taxon>Pseudomonadota</taxon>
        <taxon>Betaproteobacteria</taxon>
        <taxon>Neisseriales</taxon>
        <taxon>Chitinibacteraceae</taxon>
        <taxon>Chitiniphilus</taxon>
    </lineage>
</organism>
<comment type="caution">
    <text evidence="3">The sequence shown here is derived from an EMBL/GenBank/DDBJ whole genome shotgun (WGS) entry which is preliminary data.</text>
</comment>
<protein>
    <recommendedName>
        <fullName evidence="2">Teneurin-like YD-shell domain-containing protein</fullName>
    </recommendedName>
</protein>
<evidence type="ECO:0000313" key="4">
    <source>
        <dbReference type="Proteomes" id="UP000310016"/>
    </source>
</evidence>
<dbReference type="RefSeq" id="WP_136775125.1">
    <property type="nucleotide sequence ID" value="NZ_CP156074.1"/>
</dbReference>
<evidence type="ECO:0000256" key="1">
    <source>
        <dbReference type="ARBA" id="ARBA00022737"/>
    </source>
</evidence>
<sequence length="92" mass="10318">MSAVVNHFIYAGKANVPEYMVKGGETYRLITDQLGSVRLVVNSQTGEVKQEIDYDAWGNVLSDTNPVDWPYARSIIVFVGPWRSNVTWAIIV</sequence>
<accession>A0A4U0P8X6</accession>
<dbReference type="Pfam" id="PF25023">
    <property type="entry name" value="TEN_YD-shell"/>
    <property type="match status" value="1"/>
</dbReference>
<dbReference type="InterPro" id="IPR056823">
    <property type="entry name" value="TEN-like_YD-shell"/>
</dbReference>
<proteinExistence type="predicted"/>
<name>A0A4U0P8X6_9NEIS</name>
<dbReference type="Gene3D" id="2.180.10.10">
    <property type="entry name" value="RHS repeat-associated core"/>
    <property type="match status" value="1"/>
</dbReference>
<feature type="domain" description="Teneurin-like YD-shell" evidence="2">
    <location>
        <begin position="7"/>
        <end position="69"/>
    </location>
</feature>
<dbReference type="Proteomes" id="UP000310016">
    <property type="component" value="Unassembled WGS sequence"/>
</dbReference>
<reference evidence="3 4" key="1">
    <citation type="submission" date="2019-04" db="EMBL/GenBank/DDBJ databases">
        <title>Chitiniphilus eburnea sp. nov., a novel chitinolytic bacterium isolated from aquaculture sludge.</title>
        <authorList>
            <person name="Sheng M."/>
        </authorList>
    </citation>
    <scope>NUCLEOTIDE SEQUENCE [LARGE SCALE GENOMIC DNA]</scope>
    <source>
        <strain evidence="3 4">HX-2-15</strain>
    </source>
</reference>
<evidence type="ECO:0000259" key="2">
    <source>
        <dbReference type="Pfam" id="PF25023"/>
    </source>
</evidence>
<dbReference type="EMBL" id="SUMF01000055">
    <property type="protein sequence ID" value="TJZ63860.1"/>
    <property type="molecule type" value="Genomic_DNA"/>
</dbReference>
<keyword evidence="1" id="KW-0677">Repeat</keyword>